<keyword evidence="10" id="KW-1185">Reference proteome</keyword>
<dbReference type="KEGG" id="tum:CBW65_22470"/>
<evidence type="ECO:0000256" key="7">
    <source>
        <dbReference type="SAM" id="Phobius"/>
    </source>
</evidence>
<feature type="transmembrane region" description="Helical" evidence="7">
    <location>
        <begin position="323"/>
        <end position="347"/>
    </location>
</feature>
<name>A0A1Y0IS31_9BACL</name>
<keyword evidence="4 7" id="KW-0812">Transmembrane</keyword>
<keyword evidence="5 7" id="KW-1133">Transmembrane helix</keyword>
<dbReference type="OrthoDB" id="9807402at2"/>
<dbReference type="SUPFAM" id="SSF161098">
    <property type="entry name" value="MetI-like"/>
    <property type="match status" value="1"/>
</dbReference>
<gene>
    <name evidence="9" type="ORF">CBW65_22470</name>
</gene>
<evidence type="ECO:0000313" key="9">
    <source>
        <dbReference type="EMBL" id="ARU63452.1"/>
    </source>
</evidence>
<sequence length="359" mass="39602">MMIRLLKGLMLVVCVLAGILLVSNLGYAIDAVAHDRVQITIMPGAKAEEIVARYPGLTLIQKEPSIIVGYPEAEEQKYKQLLKMDRQIDLTVVVPAFPRIDWEQYGVVLKRSVEFYAKGELGEITFQTDIYPRNEPLERHLGDMVQRTFSYLIPAFVLAAVGGLLTVLLAVLLPRVGKVLDVLNRVLLSLPDFFLIVMIQYAAIVIDKQAGKPLIVAMQFGDQTPFLVPLLGIALLPGAILYGTLRLAFAREWQEAYVRTAYAKGLTRPMVVLSHLLRNTWEDLLAVLPRMVLVAVTSMVAAEVITWTFGLGGYAFADGVTSVSSLPVTCAILAVFTLVTNGLIALVRHRRAVAFKEGK</sequence>
<dbReference type="RefSeq" id="WP_087458796.1">
    <property type="nucleotide sequence ID" value="NZ_CP021434.1"/>
</dbReference>
<dbReference type="InterPro" id="IPR000515">
    <property type="entry name" value="MetI-like"/>
</dbReference>
<dbReference type="AlphaFoldDB" id="A0A1Y0IS31"/>
<dbReference type="GO" id="GO:0005886">
    <property type="term" value="C:plasma membrane"/>
    <property type="evidence" value="ECO:0007669"/>
    <property type="project" value="UniProtKB-SubCell"/>
</dbReference>
<evidence type="ECO:0000256" key="6">
    <source>
        <dbReference type="ARBA" id="ARBA00023136"/>
    </source>
</evidence>
<evidence type="ECO:0000313" key="10">
    <source>
        <dbReference type="Proteomes" id="UP000195437"/>
    </source>
</evidence>
<feature type="transmembrane region" description="Helical" evidence="7">
    <location>
        <begin position="186"/>
        <end position="206"/>
    </location>
</feature>
<dbReference type="PANTHER" id="PTHR30465:SF0">
    <property type="entry name" value="OLIGOPEPTIDE TRANSPORT SYSTEM PERMEASE PROTEIN APPB"/>
    <property type="match status" value="1"/>
</dbReference>
<dbReference type="EMBL" id="CP021434">
    <property type="protein sequence ID" value="ARU63452.1"/>
    <property type="molecule type" value="Genomic_DNA"/>
</dbReference>
<reference evidence="10" key="1">
    <citation type="submission" date="2017-05" db="EMBL/GenBank/DDBJ databases">
        <authorList>
            <person name="Sung H."/>
        </authorList>
    </citation>
    <scope>NUCLEOTIDE SEQUENCE [LARGE SCALE GENOMIC DNA]</scope>
    <source>
        <strain evidence="10">AR23208</strain>
    </source>
</reference>
<feature type="transmembrane region" description="Helical" evidence="7">
    <location>
        <begin position="292"/>
        <end position="317"/>
    </location>
</feature>
<evidence type="ECO:0000256" key="4">
    <source>
        <dbReference type="ARBA" id="ARBA00022692"/>
    </source>
</evidence>
<accession>A0A1Y0IS31</accession>
<keyword evidence="3" id="KW-1003">Cell membrane</keyword>
<feature type="transmembrane region" description="Helical" evidence="7">
    <location>
        <begin position="226"/>
        <end position="249"/>
    </location>
</feature>
<protein>
    <recommendedName>
        <fullName evidence="8">ABC transmembrane type-1 domain-containing protein</fullName>
    </recommendedName>
</protein>
<evidence type="ECO:0000256" key="5">
    <source>
        <dbReference type="ARBA" id="ARBA00022989"/>
    </source>
</evidence>
<proteinExistence type="predicted"/>
<keyword evidence="2" id="KW-0813">Transport</keyword>
<keyword evidence="6 7" id="KW-0472">Membrane</keyword>
<evidence type="ECO:0000256" key="2">
    <source>
        <dbReference type="ARBA" id="ARBA00022448"/>
    </source>
</evidence>
<dbReference type="InterPro" id="IPR035906">
    <property type="entry name" value="MetI-like_sf"/>
</dbReference>
<comment type="subcellular location">
    <subcellularLocation>
        <location evidence="1">Cell membrane</location>
        <topology evidence="1">Multi-pass membrane protein</topology>
    </subcellularLocation>
</comment>
<dbReference type="Pfam" id="PF00528">
    <property type="entry name" value="BPD_transp_1"/>
    <property type="match status" value="1"/>
</dbReference>
<feature type="domain" description="ABC transmembrane type-1" evidence="8">
    <location>
        <begin position="164"/>
        <end position="348"/>
    </location>
</feature>
<feature type="transmembrane region" description="Helical" evidence="7">
    <location>
        <begin position="151"/>
        <end position="174"/>
    </location>
</feature>
<dbReference type="Proteomes" id="UP000195437">
    <property type="component" value="Chromosome"/>
</dbReference>
<organism evidence="9 10">
    <name type="scientific">Tumebacillus avium</name>
    <dbReference type="NCBI Taxonomy" id="1903704"/>
    <lineage>
        <taxon>Bacteria</taxon>
        <taxon>Bacillati</taxon>
        <taxon>Bacillota</taxon>
        <taxon>Bacilli</taxon>
        <taxon>Bacillales</taxon>
        <taxon>Alicyclobacillaceae</taxon>
        <taxon>Tumebacillus</taxon>
    </lineage>
</organism>
<dbReference type="GO" id="GO:0055085">
    <property type="term" value="P:transmembrane transport"/>
    <property type="evidence" value="ECO:0007669"/>
    <property type="project" value="InterPro"/>
</dbReference>
<evidence type="ECO:0000256" key="3">
    <source>
        <dbReference type="ARBA" id="ARBA00022475"/>
    </source>
</evidence>
<evidence type="ECO:0000259" key="8">
    <source>
        <dbReference type="Pfam" id="PF00528"/>
    </source>
</evidence>
<evidence type="ECO:0000256" key="1">
    <source>
        <dbReference type="ARBA" id="ARBA00004651"/>
    </source>
</evidence>
<dbReference type="PANTHER" id="PTHR30465">
    <property type="entry name" value="INNER MEMBRANE ABC TRANSPORTER"/>
    <property type="match status" value="1"/>
</dbReference>